<dbReference type="EMBL" id="BMFW01000010">
    <property type="protein sequence ID" value="GGH96371.1"/>
    <property type="molecule type" value="Genomic_DNA"/>
</dbReference>
<accession>A0ABQ2AU31</accession>
<evidence type="ECO:0000313" key="2">
    <source>
        <dbReference type="Proteomes" id="UP000643279"/>
    </source>
</evidence>
<dbReference type="RefSeq" id="WP_188571837.1">
    <property type="nucleotide sequence ID" value="NZ_BMFW01000010.1"/>
</dbReference>
<proteinExistence type="predicted"/>
<dbReference type="Proteomes" id="UP000643279">
    <property type="component" value="Unassembled WGS sequence"/>
</dbReference>
<organism evidence="1 2">
    <name type="scientific">Arthrobacter liuii</name>
    <dbReference type="NCBI Taxonomy" id="1476996"/>
    <lineage>
        <taxon>Bacteria</taxon>
        <taxon>Bacillati</taxon>
        <taxon>Actinomycetota</taxon>
        <taxon>Actinomycetes</taxon>
        <taxon>Micrococcales</taxon>
        <taxon>Micrococcaceae</taxon>
        <taxon>Arthrobacter</taxon>
    </lineage>
</organism>
<dbReference type="Pfam" id="PF04832">
    <property type="entry name" value="SOUL"/>
    <property type="match status" value="1"/>
</dbReference>
<evidence type="ECO:0000313" key="1">
    <source>
        <dbReference type="EMBL" id="GGH96371.1"/>
    </source>
</evidence>
<protein>
    <recommendedName>
        <fullName evidence="3">SOUL heme-binding protein</fullName>
    </recommendedName>
</protein>
<dbReference type="InterPro" id="IPR011256">
    <property type="entry name" value="Reg_factor_effector_dom_sf"/>
</dbReference>
<reference evidence="2" key="1">
    <citation type="journal article" date="2019" name="Int. J. Syst. Evol. Microbiol.">
        <title>The Global Catalogue of Microorganisms (GCM) 10K type strain sequencing project: providing services to taxonomists for standard genome sequencing and annotation.</title>
        <authorList>
            <consortium name="The Broad Institute Genomics Platform"/>
            <consortium name="The Broad Institute Genome Sequencing Center for Infectious Disease"/>
            <person name="Wu L."/>
            <person name="Ma J."/>
        </authorList>
    </citation>
    <scope>NUCLEOTIDE SEQUENCE [LARGE SCALE GENOMIC DNA]</scope>
    <source>
        <strain evidence="2">CGMCC 1.12778</strain>
    </source>
</reference>
<dbReference type="SUPFAM" id="SSF55136">
    <property type="entry name" value="Probable bacterial effector-binding domain"/>
    <property type="match status" value="1"/>
</dbReference>
<dbReference type="Gene3D" id="3.20.80.10">
    <property type="entry name" value="Regulatory factor, effector binding domain"/>
    <property type="match status" value="2"/>
</dbReference>
<dbReference type="PANTHER" id="PTHR11220">
    <property type="entry name" value="HEME-BINDING PROTEIN-RELATED"/>
    <property type="match status" value="1"/>
</dbReference>
<sequence>MTEQQPYELVRRYPHFELRRYPDYVVAEVTVTADFDRAGNAAFRHLFNYISGSNTARQKLAMTAPVIQEAGPQKLAMTAPVLQSGPLPGAGEQPAEISVAFVLPAGVTTETAPTPTDPEVKVRAVPGSLAAVLRFSGSGSASAFARRNDGLQAALTLAGLTPVGAPRFARFDPPFKPWFLRHNEVVQDVLESQSDEAAPRA</sequence>
<dbReference type="PANTHER" id="PTHR11220:SF58">
    <property type="entry name" value="SOUL HEME-BINDING FAMILY PROTEIN"/>
    <property type="match status" value="1"/>
</dbReference>
<keyword evidence="2" id="KW-1185">Reference proteome</keyword>
<dbReference type="InterPro" id="IPR006917">
    <property type="entry name" value="SOUL_heme-bd"/>
</dbReference>
<evidence type="ECO:0008006" key="3">
    <source>
        <dbReference type="Google" id="ProtNLM"/>
    </source>
</evidence>
<comment type="caution">
    <text evidence="1">The sequence shown here is derived from an EMBL/GenBank/DDBJ whole genome shotgun (WGS) entry which is preliminary data.</text>
</comment>
<gene>
    <name evidence="1" type="ORF">GCM10007170_24060</name>
</gene>
<name>A0ABQ2AU31_9MICC</name>